<sequence>MIKSHAHAAICTDSRPFGRRITMDALSLVSSVHRTAGQLLLALTHRVAMRRIERFSDHRLHDIGFEREWDGSVIPLAGHPSSRAATL</sequence>
<dbReference type="Proteomes" id="UP000481643">
    <property type="component" value="Unassembled WGS sequence"/>
</dbReference>
<proteinExistence type="predicted"/>
<dbReference type="AlphaFoldDB" id="A0A6L3Y531"/>
<dbReference type="RefSeq" id="WP_151654020.1">
    <property type="nucleotide sequence ID" value="NZ_WBVX01000047.1"/>
</dbReference>
<accession>A0A6L3Y531</accession>
<reference evidence="1 2" key="1">
    <citation type="submission" date="2019-09" db="EMBL/GenBank/DDBJ databases">
        <title>Taxonomic organization of the family Brucellaceae based on a phylogenomic approach.</title>
        <authorList>
            <person name="Leclercq S."/>
            <person name="Cloeckaert A."/>
            <person name="Zygmunt M.S."/>
        </authorList>
    </citation>
    <scope>NUCLEOTIDE SEQUENCE [LARGE SCALE GENOMIC DNA]</scope>
    <source>
        <strain evidence="1 2">WS1830</strain>
    </source>
</reference>
<name>A0A6L3Y531_9HYPH</name>
<comment type="caution">
    <text evidence="1">The sequence shown here is derived from an EMBL/GenBank/DDBJ whole genome shotgun (WGS) entry which is preliminary data.</text>
</comment>
<gene>
    <name evidence="1" type="ORF">F9L08_26490</name>
</gene>
<organism evidence="1 2">
    <name type="scientific">Brucella tritici</name>
    <dbReference type="NCBI Taxonomy" id="94626"/>
    <lineage>
        <taxon>Bacteria</taxon>
        <taxon>Pseudomonadati</taxon>
        <taxon>Pseudomonadota</taxon>
        <taxon>Alphaproteobacteria</taxon>
        <taxon>Hyphomicrobiales</taxon>
        <taxon>Brucellaceae</taxon>
        <taxon>Brucella/Ochrobactrum group</taxon>
        <taxon>Brucella</taxon>
    </lineage>
</organism>
<protein>
    <recommendedName>
        <fullName evidence="3">DUF1127 domain-containing protein</fullName>
    </recommendedName>
</protein>
<evidence type="ECO:0000313" key="2">
    <source>
        <dbReference type="Proteomes" id="UP000481643"/>
    </source>
</evidence>
<dbReference type="EMBL" id="WBVX01000047">
    <property type="protein sequence ID" value="KAB2676359.1"/>
    <property type="molecule type" value="Genomic_DNA"/>
</dbReference>
<evidence type="ECO:0000313" key="1">
    <source>
        <dbReference type="EMBL" id="KAB2676359.1"/>
    </source>
</evidence>
<evidence type="ECO:0008006" key="3">
    <source>
        <dbReference type="Google" id="ProtNLM"/>
    </source>
</evidence>